<organism evidence="2 3">
    <name type="scientific">Magnetospirillum fulvum</name>
    <name type="common">Rhodospirillum fulvum</name>
    <dbReference type="NCBI Taxonomy" id="1082"/>
    <lineage>
        <taxon>Bacteria</taxon>
        <taxon>Pseudomonadati</taxon>
        <taxon>Pseudomonadota</taxon>
        <taxon>Alphaproteobacteria</taxon>
        <taxon>Rhodospirillales</taxon>
        <taxon>Rhodospirillaceae</taxon>
        <taxon>Magnetospirillum</taxon>
    </lineage>
</organism>
<proteinExistence type="predicted"/>
<protein>
    <submittedName>
        <fullName evidence="2">Microcystin-dependent protein</fullName>
    </submittedName>
</protein>
<dbReference type="Gene3D" id="3.90.1340.10">
    <property type="entry name" value="Phage tail collar domain"/>
    <property type="match status" value="1"/>
</dbReference>
<evidence type="ECO:0000259" key="1">
    <source>
        <dbReference type="Pfam" id="PF07484"/>
    </source>
</evidence>
<evidence type="ECO:0000313" key="2">
    <source>
        <dbReference type="EMBL" id="SEH30653.1"/>
    </source>
</evidence>
<gene>
    <name evidence="2" type="ORF">SAMN04244559_00942</name>
</gene>
<dbReference type="InterPro" id="IPR011083">
    <property type="entry name" value="Phage_tail_collar_dom"/>
</dbReference>
<dbReference type="EMBL" id="FNWO01000003">
    <property type="protein sequence ID" value="SEH30653.1"/>
    <property type="molecule type" value="Genomic_DNA"/>
</dbReference>
<name>A0A1H6H9K4_MAGFU</name>
<accession>A0A1H6H9K4</accession>
<evidence type="ECO:0000313" key="3">
    <source>
        <dbReference type="Proteomes" id="UP000182983"/>
    </source>
</evidence>
<dbReference type="AlphaFoldDB" id="A0A1H6H9K4"/>
<dbReference type="SUPFAM" id="SSF88874">
    <property type="entry name" value="Receptor-binding domain of short tail fibre protein gp12"/>
    <property type="match status" value="1"/>
</dbReference>
<feature type="domain" description="Phage tail collar" evidence="1">
    <location>
        <begin position="7"/>
        <end position="62"/>
    </location>
</feature>
<dbReference type="InterPro" id="IPR037053">
    <property type="entry name" value="Phage_tail_collar_dom_sf"/>
</dbReference>
<dbReference type="Pfam" id="PF07484">
    <property type="entry name" value="Collar"/>
    <property type="match status" value="1"/>
</dbReference>
<dbReference type="RefSeq" id="WP_074766045.1">
    <property type="nucleotide sequence ID" value="NZ_FNWO01000003.1"/>
</dbReference>
<dbReference type="Proteomes" id="UP000182983">
    <property type="component" value="Unassembled WGS sequence"/>
</dbReference>
<sequence length="180" mass="19153">MSDPYIGEIKYCAFNFAQYSYAFCNGVLLDINQFSALYSLIGTQFGNTTTTNFRLPNLCGRAVVGPGIAPNGSGMNDWDQADVAGTETVTVSLSQYPNHTHVLSQLTQTPTTGTPLNTMNFTQFSPPALCGLNPASANTTLHPAAIGVAGVASPAPHENRQPFLALNPCIALYGTYPEFP</sequence>
<reference evidence="3" key="1">
    <citation type="submission" date="2016-10" db="EMBL/GenBank/DDBJ databases">
        <authorList>
            <person name="Varghese N."/>
            <person name="Submissions S."/>
        </authorList>
    </citation>
    <scope>NUCLEOTIDE SEQUENCE [LARGE SCALE GENOMIC DNA]</scope>
    <source>
        <strain evidence="3">DSM 13234</strain>
    </source>
</reference>
<keyword evidence="3" id="KW-1185">Reference proteome</keyword>